<comment type="caution">
    <text evidence="1">The sequence shown here is derived from an EMBL/GenBank/DDBJ whole genome shotgun (WGS) entry which is preliminary data.</text>
</comment>
<evidence type="ECO:0000313" key="2">
    <source>
        <dbReference type="Proteomes" id="UP001176891"/>
    </source>
</evidence>
<protein>
    <submittedName>
        <fullName evidence="1">Uncharacterized protein</fullName>
    </submittedName>
</protein>
<keyword evidence="2" id="KW-1185">Reference proteome</keyword>
<proteinExistence type="predicted"/>
<dbReference type="RefSeq" id="WP_303280766.1">
    <property type="nucleotide sequence ID" value="NZ_BAABCZ010000016.1"/>
</dbReference>
<evidence type="ECO:0000313" key="1">
    <source>
        <dbReference type="EMBL" id="MDO5986245.1"/>
    </source>
</evidence>
<accession>A0ABT8WY22</accession>
<gene>
    <name evidence="1" type="ORF">Q4Q39_02405</name>
</gene>
<sequence>MKNIFILLMFIGVSLKCLSQENNINLSVILTNTGMEELSLTQKEKIQRKLYTMVTNHGIAGDSYFVLFPKYEIYNETLVEGLQNLTVLDIEFSMFIKEIQTGRIYGSLTQKIQAQGTTKRRAIDKSISKIKTSGNEIESFLAKTKTEIMDYYTSNCNQINSEANSLMQQKRFREAIALLYAVPKSTGSGCYNKIQSKLNEAYLGYMNATCEENIIRAKNAIKNNNNHSALEVLEEIDPESNCYKEAQQLSLEINGDLNKKTSVKKTEIAVTGGIETTTSTKKTDKSGKTISLVRKSKKVEAIAKVQYRSRHEKFITDNN</sequence>
<organism evidence="1 2">
    <name type="scientific">Flavivirga amylovorans</name>
    <dbReference type="NCBI Taxonomy" id="870486"/>
    <lineage>
        <taxon>Bacteria</taxon>
        <taxon>Pseudomonadati</taxon>
        <taxon>Bacteroidota</taxon>
        <taxon>Flavobacteriia</taxon>
        <taxon>Flavobacteriales</taxon>
        <taxon>Flavobacteriaceae</taxon>
        <taxon>Flavivirga</taxon>
    </lineage>
</organism>
<name>A0ABT8WY22_9FLAO</name>
<dbReference type="EMBL" id="JAUOEM010000001">
    <property type="protein sequence ID" value="MDO5986245.1"/>
    <property type="molecule type" value="Genomic_DNA"/>
</dbReference>
<reference evidence="1" key="1">
    <citation type="submission" date="2023-07" db="EMBL/GenBank/DDBJ databases">
        <title>Two novel species in the genus Flavivirga.</title>
        <authorList>
            <person name="Kwon K."/>
        </authorList>
    </citation>
    <scope>NUCLEOTIDE SEQUENCE</scope>
    <source>
        <strain evidence="1">KACC 14157</strain>
    </source>
</reference>
<dbReference type="Proteomes" id="UP001176891">
    <property type="component" value="Unassembled WGS sequence"/>
</dbReference>